<proteinExistence type="predicted"/>
<protein>
    <submittedName>
        <fullName evidence="1">Uncharacterized protein</fullName>
    </submittedName>
</protein>
<sequence>MSKTSKGVQLKICISKSARGVYRIKINSVYRIKIN</sequence>
<organism evidence="1 2">
    <name type="scientific">Candidatus Hakubella thermalkaliphila</name>
    <dbReference type="NCBI Taxonomy" id="2754717"/>
    <lineage>
        <taxon>Bacteria</taxon>
        <taxon>Bacillati</taxon>
        <taxon>Actinomycetota</taxon>
        <taxon>Actinomycetota incertae sedis</taxon>
        <taxon>Candidatus Hakubellales</taxon>
        <taxon>Candidatus Hakubellaceae</taxon>
        <taxon>Candidatus Hakubella</taxon>
    </lineage>
</organism>
<comment type="caution">
    <text evidence="1">The sequence shown here is derived from an EMBL/GenBank/DDBJ whole genome shotgun (WGS) entry which is preliminary data.</text>
</comment>
<dbReference type="AlphaFoldDB" id="A0A6V8P1Y4"/>
<feature type="non-terminal residue" evidence="1">
    <location>
        <position position="35"/>
    </location>
</feature>
<dbReference type="EMBL" id="BLRX01000685">
    <property type="protein sequence ID" value="GFP26545.1"/>
    <property type="molecule type" value="Genomic_DNA"/>
</dbReference>
<evidence type="ECO:0000313" key="1">
    <source>
        <dbReference type="EMBL" id="GFP26545.1"/>
    </source>
</evidence>
<reference evidence="1 2" key="1">
    <citation type="journal article" date="2020" name="Front. Microbiol.">
        <title>Single-cell genomics of novel Actinobacteria with the Wood-Ljungdahl pathway discovered in a serpentinizing system.</title>
        <authorList>
            <person name="Merino N."/>
            <person name="Kawai M."/>
            <person name="Boyd E.S."/>
            <person name="Colman D.R."/>
            <person name="McGlynn S.E."/>
            <person name="Nealson K.H."/>
            <person name="Kurokawa K."/>
            <person name="Hongoh Y."/>
        </authorList>
    </citation>
    <scope>NUCLEOTIDE SEQUENCE [LARGE SCALE GENOMIC DNA]</scope>
    <source>
        <strain evidence="1 2">S25</strain>
    </source>
</reference>
<gene>
    <name evidence="1" type="ORF">HKBW3S25_02040</name>
</gene>
<name>A0A6V8P1Y4_9ACTN</name>
<evidence type="ECO:0000313" key="2">
    <source>
        <dbReference type="Proteomes" id="UP000543224"/>
    </source>
</evidence>
<accession>A0A6V8P1Y4</accession>
<dbReference type="Proteomes" id="UP000543224">
    <property type="component" value="Unassembled WGS sequence"/>
</dbReference>